<keyword evidence="1" id="KW-0732">Signal</keyword>
<accession>K4KIA1</accession>
<name>K4KIA1_SIMAS</name>
<feature type="signal peptide" evidence="1">
    <location>
        <begin position="1"/>
        <end position="27"/>
    </location>
</feature>
<evidence type="ECO:0000259" key="2">
    <source>
        <dbReference type="Pfam" id="PF13529"/>
    </source>
</evidence>
<evidence type="ECO:0000313" key="3">
    <source>
        <dbReference type="EMBL" id="AFU98746.1"/>
    </source>
</evidence>
<dbReference type="RefSeq" id="WP_015046919.1">
    <property type="nucleotide sequence ID" value="NC_018868.3"/>
</dbReference>
<organism evidence="3 4">
    <name type="scientific">Simiduia agarivorans (strain DSM 21679 / JCM 13881 / BCRC 17597 / SA1)</name>
    <dbReference type="NCBI Taxonomy" id="1117647"/>
    <lineage>
        <taxon>Bacteria</taxon>
        <taxon>Pseudomonadati</taxon>
        <taxon>Pseudomonadota</taxon>
        <taxon>Gammaproteobacteria</taxon>
        <taxon>Cellvibrionales</taxon>
        <taxon>Cellvibrionaceae</taxon>
        <taxon>Simiduia</taxon>
    </lineage>
</organism>
<dbReference type="AlphaFoldDB" id="K4KIA1"/>
<evidence type="ECO:0000256" key="1">
    <source>
        <dbReference type="SAM" id="SignalP"/>
    </source>
</evidence>
<evidence type="ECO:0000313" key="4">
    <source>
        <dbReference type="Proteomes" id="UP000000466"/>
    </source>
</evidence>
<dbReference type="EMBL" id="CP003746">
    <property type="protein sequence ID" value="AFU98746.1"/>
    <property type="molecule type" value="Genomic_DNA"/>
</dbReference>
<dbReference type="InterPro" id="IPR039564">
    <property type="entry name" value="Peptidase_C39-like"/>
</dbReference>
<sequence length="633" mass="69318">MNPMVKRIAAAALFAAGWLGLAGQAHAVCPDGASFDNNLSFCTNSTDAFGPFTKAMVDRCVQFGGGSACTTKRSYLVNGQHTINVLRWSKSFTQNIRGTADCPRGTVRSSQYGGHCFESVSGGTNNVYGNFTADEVAKCEYLNGGNACYTTRWSANFYQSVQNTTLPPAGGGSAAVNKFGAWLWYIDELGKTHTQLADELAALGVKRIFIKIADDTASCSLFTDACSNATTQIYKDRGIEPWAWSYNYPGDEAAQANALYYAAQYGYVGFVLDVEVEFNNTTTALHSLFQAFVQARTDARNDGLITGDFPLGATTWGNPLDQGMRVDIIDQYVDFHMPQTYLEVWGASYMADPKYWIEYGNCEYRNMGANKPIWHIVSTEYNVITPAQLNTYMQWAGPNTSIWRTPGGQVPLAVWDDWAAVNWDREDFPTANCGANNNEIIDLGVDHGTGGGSGGGTPTPQAVPYWNQLQNAYDPYGTCSITSLAMVTDYFGLTNPATLGKRTPDYLYERFTVLQDVPSLAWGFNTIAQEAGSSVRDYGVTNGTLAQLRQLASEGKPTIVHGWFTSPGHIMVVTGYDGTHYTVNDPFGKWNLQKWGSYDTSVSGKGQRYPKAAFEYAINDNGAGNDLWLHVFE</sequence>
<dbReference type="Pfam" id="PF13529">
    <property type="entry name" value="Peptidase_C39_2"/>
    <property type="match status" value="1"/>
</dbReference>
<reference evidence="3 4" key="1">
    <citation type="journal article" date="2013" name="Genome Announc.">
        <title>Complete genome sequence of Simiduia agarivorans SA1(T), a marine bacterium able to degrade a variety of polysaccharides.</title>
        <authorList>
            <person name="Lin S.Y."/>
            <person name="Shieh W.Y."/>
            <person name="Chen J.S."/>
            <person name="Tang S.L."/>
        </authorList>
    </citation>
    <scope>NUCLEOTIDE SEQUENCE [LARGE SCALE GENOMIC DNA]</scope>
    <source>
        <strain evidence="4">DSM 21679 / JCM 13881 / BCRC 17597 / SA1</strain>
    </source>
</reference>
<dbReference type="Proteomes" id="UP000000466">
    <property type="component" value="Chromosome"/>
</dbReference>
<dbReference type="STRING" id="1117647.M5M_07775"/>
<proteinExistence type="predicted"/>
<dbReference type="Gene3D" id="3.90.70.10">
    <property type="entry name" value="Cysteine proteinases"/>
    <property type="match status" value="1"/>
</dbReference>
<dbReference type="HOGENOM" id="CLU_029258_0_0_6"/>
<keyword evidence="4" id="KW-1185">Reference proteome</keyword>
<gene>
    <name evidence="3" type="ordered locus">M5M_07775</name>
</gene>
<protein>
    <recommendedName>
        <fullName evidence="2">Peptidase C39-like domain-containing protein</fullName>
    </recommendedName>
</protein>
<dbReference type="KEGG" id="saga:M5M_07775"/>
<feature type="domain" description="Peptidase C39-like" evidence="2">
    <location>
        <begin position="462"/>
        <end position="586"/>
    </location>
</feature>
<feature type="chain" id="PRO_5003879765" description="Peptidase C39-like domain-containing protein" evidence="1">
    <location>
        <begin position="28"/>
        <end position="633"/>
    </location>
</feature>
<dbReference type="eggNOG" id="COG4990">
    <property type="taxonomic scope" value="Bacteria"/>
</dbReference>